<comment type="caution">
    <text evidence="1">The sequence shown here is derived from an EMBL/GenBank/DDBJ whole genome shotgun (WGS) entry which is preliminary data.</text>
</comment>
<sequence length="156" mass="17883">MAIDKIKLKKINAQRPLQGFNSRPVQGFNRRPLQLAQQPHHNQEGVAPTSLTYNEQLNLLLPFLMQKFEDDGDEFDYRTAQLEPYETGSYQAARRLQFSEEDSLAQLTPLGSRLMRERGRATGRVLIYRKVFRRGSLETAEGNAEKRASTEVIYGP</sequence>
<evidence type="ECO:0000313" key="1">
    <source>
        <dbReference type="EMBL" id="KAH0773565.1"/>
    </source>
</evidence>
<dbReference type="EMBL" id="JAIVGD010000005">
    <property type="protein sequence ID" value="KAH0773565.1"/>
    <property type="molecule type" value="Genomic_DNA"/>
</dbReference>
<accession>A0ABQ7W0K7</accession>
<protein>
    <submittedName>
        <fullName evidence="1">Uncharacterized protein</fullName>
    </submittedName>
</protein>
<keyword evidence="2" id="KW-1185">Reference proteome</keyword>
<organism evidence="1 2">
    <name type="scientific">Solanum tuberosum</name>
    <name type="common">Potato</name>
    <dbReference type="NCBI Taxonomy" id="4113"/>
    <lineage>
        <taxon>Eukaryota</taxon>
        <taxon>Viridiplantae</taxon>
        <taxon>Streptophyta</taxon>
        <taxon>Embryophyta</taxon>
        <taxon>Tracheophyta</taxon>
        <taxon>Spermatophyta</taxon>
        <taxon>Magnoliopsida</taxon>
        <taxon>eudicotyledons</taxon>
        <taxon>Gunneridae</taxon>
        <taxon>Pentapetalae</taxon>
        <taxon>asterids</taxon>
        <taxon>lamiids</taxon>
        <taxon>Solanales</taxon>
        <taxon>Solanaceae</taxon>
        <taxon>Solanoideae</taxon>
        <taxon>Solaneae</taxon>
        <taxon>Solanum</taxon>
    </lineage>
</organism>
<name>A0ABQ7W0K7_SOLTU</name>
<reference evidence="1 2" key="1">
    <citation type="journal article" date="2021" name="bioRxiv">
        <title>Chromosome-scale and haplotype-resolved genome assembly of a tetraploid potato cultivar.</title>
        <authorList>
            <person name="Sun H."/>
            <person name="Jiao W.-B."/>
            <person name="Krause K."/>
            <person name="Campoy J.A."/>
            <person name="Goel M."/>
            <person name="Folz-Donahue K."/>
            <person name="Kukat C."/>
            <person name="Huettel B."/>
            <person name="Schneeberger K."/>
        </authorList>
    </citation>
    <scope>NUCLEOTIDE SEQUENCE [LARGE SCALE GENOMIC DNA]</scope>
    <source>
        <strain evidence="1">SolTubOtavaFocal</strain>
        <tissue evidence="1">Leaves</tissue>
    </source>
</reference>
<gene>
    <name evidence="1" type="ORF">KY290_010702</name>
</gene>
<evidence type="ECO:0000313" key="2">
    <source>
        <dbReference type="Proteomes" id="UP000826656"/>
    </source>
</evidence>
<dbReference type="Proteomes" id="UP000826656">
    <property type="component" value="Unassembled WGS sequence"/>
</dbReference>
<proteinExistence type="predicted"/>